<proteinExistence type="predicted"/>
<feature type="chain" id="PRO_5046525568" description="DUF6973 domain-containing protein" evidence="1">
    <location>
        <begin position="24"/>
        <end position="332"/>
    </location>
</feature>
<keyword evidence="4" id="KW-1185">Reference proteome</keyword>
<dbReference type="InterPro" id="IPR054246">
    <property type="entry name" value="DUF6973"/>
</dbReference>
<dbReference type="EMBL" id="CP098805">
    <property type="protein sequence ID" value="USJ30914.1"/>
    <property type="molecule type" value="Genomic_DNA"/>
</dbReference>
<evidence type="ECO:0000256" key="1">
    <source>
        <dbReference type="SAM" id="SignalP"/>
    </source>
</evidence>
<dbReference type="PROSITE" id="PS51257">
    <property type="entry name" value="PROKAR_LIPOPROTEIN"/>
    <property type="match status" value="1"/>
</dbReference>
<organism evidence="3 4">
    <name type="scientific">Dyadobacter chenhuakuii</name>
    <dbReference type="NCBI Taxonomy" id="2909339"/>
    <lineage>
        <taxon>Bacteria</taxon>
        <taxon>Pseudomonadati</taxon>
        <taxon>Bacteroidota</taxon>
        <taxon>Cytophagia</taxon>
        <taxon>Cytophagales</taxon>
        <taxon>Spirosomataceae</taxon>
        <taxon>Dyadobacter</taxon>
    </lineage>
</organism>
<name>A0ABY4XKD3_9BACT</name>
<keyword evidence="1" id="KW-0732">Signal</keyword>
<dbReference type="Pfam" id="PF22322">
    <property type="entry name" value="DUF6973"/>
    <property type="match status" value="1"/>
</dbReference>
<dbReference type="Proteomes" id="UP001055420">
    <property type="component" value="Chromosome"/>
</dbReference>
<evidence type="ECO:0000313" key="4">
    <source>
        <dbReference type="Proteomes" id="UP001055420"/>
    </source>
</evidence>
<feature type="signal peptide" evidence="1">
    <location>
        <begin position="1"/>
        <end position="23"/>
    </location>
</feature>
<evidence type="ECO:0000313" key="3">
    <source>
        <dbReference type="EMBL" id="USJ30914.1"/>
    </source>
</evidence>
<accession>A0ABY4XKD3</accession>
<reference evidence="3" key="1">
    <citation type="submission" date="2022-06" db="EMBL/GenBank/DDBJ databases">
        <title>Novel species in genus Dyadobacter.</title>
        <authorList>
            <person name="Ma C."/>
        </authorList>
    </citation>
    <scope>NUCLEOTIDE SEQUENCE</scope>
    <source>
        <strain evidence="3">CY22</strain>
    </source>
</reference>
<protein>
    <recommendedName>
        <fullName evidence="2">DUF6973 domain-containing protein</fullName>
    </recommendedName>
</protein>
<evidence type="ECO:0000259" key="2">
    <source>
        <dbReference type="Pfam" id="PF22322"/>
    </source>
</evidence>
<feature type="domain" description="DUF6973" evidence="2">
    <location>
        <begin position="195"/>
        <end position="291"/>
    </location>
</feature>
<gene>
    <name evidence="3" type="ORF">NFI80_24030</name>
</gene>
<sequence length="332" mass="37423">MKFTLPKAACFLSFINSFMMLLAATMLFTGCEHDSRVQQEIGPEKQAEMKEVTYKNLSAQMHVAYPEALLEFSPGDLEHIALNENLISAANLRTVKGNTFDEIVEGVRKNYPDFDNATPEEYKPYFPKLSTEQIIENQDVVFQYDEKLMGYEVAISVAASRSGGTMPNLRIAYQSNSCEEWYYAGHLRLDKDGMKKAMDLAYAKAGYGTNDRSDANRHAVWNVYLGKYAAYRYGSVNEAMAVVLGLTNAHECDTPQNQQLSKDMDLFNNLVGLQYFTQIAQKYKKNIFDYNVKVTKTDEEIFGYINSLSARIVASSAEINNGSPLNILVKLL</sequence>
<dbReference type="RefSeq" id="WP_235159384.1">
    <property type="nucleotide sequence ID" value="NZ_CP098805.1"/>
</dbReference>